<evidence type="ECO:0000256" key="12">
    <source>
        <dbReference type="HAMAP-Rule" id="MF_00974"/>
    </source>
</evidence>
<name>A0A1Y1SAQ9_9GAMM</name>
<dbReference type="InterPro" id="IPR013173">
    <property type="entry name" value="DNA_primase_DnaG_DnaB-bd_dom"/>
</dbReference>
<dbReference type="SMART" id="SM00400">
    <property type="entry name" value="ZnF_CHCC"/>
    <property type="match status" value="1"/>
</dbReference>
<comment type="catalytic activity">
    <reaction evidence="12">
        <text>ssDNA + n NTP = ssDNA/pppN(pN)n-1 hybrid + (n-1) diphosphate.</text>
        <dbReference type="EC" id="2.7.7.101"/>
    </reaction>
</comment>
<feature type="domain" description="Toprim" evidence="15">
    <location>
        <begin position="246"/>
        <end position="328"/>
    </location>
</feature>
<keyword evidence="7 12" id="KW-0863">Zinc-finger</keyword>
<comment type="similarity">
    <text evidence="12 13">Belongs to the DnaG primase family.</text>
</comment>
<evidence type="ECO:0000256" key="13">
    <source>
        <dbReference type="PIRNR" id="PIRNR002811"/>
    </source>
</evidence>
<dbReference type="InterPro" id="IPR006171">
    <property type="entry name" value="TOPRIM_dom"/>
</dbReference>
<comment type="domain">
    <text evidence="12">Contains an N-terminal zinc-binding domain, a central core domain that contains the primase activity, and a C-terminal DnaB-binding domain.</text>
</comment>
<evidence type="ECO:0000256" key="11">
    <source>
        <dbReference type="ARBA" id="ARBA00023163"/>
    </source>
</evidence>
<dbReference type="RefSeq" id="WP_083563120.1">
    <property type="nucleotide sequence ID" value="NZ_AQQV01000004.1"/>
</dbReference>
<dbReference type="InterPro" id="IPR002694">
    <property type="entry name" value="Znf_CHC2"/>
</dbReference>
<accession>A0A1Y1SAQ9</accession>
<dbReference type="GO" id="GO:0008270">
    <property type="term" value="F:zinc ion binding"/>
    <property type="evidence" value="ECO:0007669"/>
    <property type="project" value="UniProtKB-UniRule"/>
</dbReference>
<keyword evidence="5 12" id="KW-0235">DNA replication</keyword>
<evidence type="ECO:0000256" key="3">
    <source>
        <dbReference type="ARBA" id="ARBA00022679"/>
    </source>
</evidence>
<keyword evidence="4 12" id="KW-0548">Nucleotidyltransferase</keyword>
<gene>
    <name evidence="12 16" type="primary">dnaG</name>
    <name evidence="16" type="ORF">ATO7_14743</name>
</gene>
<dbReference type="FunFam" id="3.90.580.10:FF:000001">
    <property type="entry name" value="DNA primase"/>
    <property type="match status" value="1"/>
</dbReference>
<proteinExistence type="inferred from homology"/>
<evidence type="ECO:0000256" key="2">
    <source>
        <dbReference type="ARBA" id="ARBA00022515"/>
    </source>
</evidence>
<comment type="caution">
    <text evidence="16">The sequence shown here is derived from an EMBL/GenBank/DDBJ whole genome shotgun (WGS) entry which is preliminary data.</text>
</comment>
<evidence type="ECO:0000259" key="15">
    <source>
        <dbReference type="PROSITE" id="PS50880"/>
    </source>
</evidence>
<dbReference type="FunFam" id="3.90.980.10:FF:000001">
    <property type="entry name" value="DNA primase"/>
    <property type="match status" value="1"/>
</dbReference>
<dbReference type="CDD" id="cd03364">
    <property type="entry name" value="TOPRIM_DnaG_primases"/>
    <property type="match status" value="1"/>
</dbReference>
<dbReference type="EMBL" id="AQQV01000004">
    <property type="protein sequence ID" value="ORE85489.1"/>
    <property type="molecule type" value="Genomic_DNA"/>
</dbReference>
<evidence type="ECO:0000256" key="5">
    <source>
        <dbReference type="ARBA" id="ARBA00022705"/>
    </source>
</evidence>
<dbReference type="Gene3D" id="1.10.860.10">
    <property type="entry name" value="DNAb Helicase, Chain A"/>
    <property type="match status" value="1"/>
</dbReference>
<evidence type="ECO:0000256" key="8">
    <source>
        <dbReference type="ARBA" id="ARBA00022833"/>
    </source>
</evidence>
<dbReference type="Gene3D" id="3.90.580.10">
    <property type="entry name" value="Zinc finger, CHC2-type domain"/>
    <property type="match status" value="1"/>
</dbReference>
<dbReference type="PANTHER" id="PTHR30313">
    <property type="entry name" value="DNA PRIMASE"/>
    <property type="match status" value="1"/>
</dbReference>
<keyword evidence="8 12" id="KW-0862">Zinc</keyword>
<dbReference type="InterPro" id="IPR037068">
    <property type="entry name" value="DNA_primase_core_N_sf"/>
</dbReference>
<dbReference type="SMART" id="SM00766">
    <property type="entry name" value="DnaG_DnaB_bind"/>
    <property type="match status" value="1"/>
</dbReference>
<dbReference type="SUPFAM" id="SSF117023">
    <property type="entry name" value="DNA primase DnaG, C-terminal domain"/>
    <property type="match status" value="1"/>
</dbReference>
<dbReference type="GO" id="GO:0005737">
    <property type="term" value="C:cytoplasm"/>
    <property type="evidence" value="ECO:0007669"/>
    <property type="project" value="TreeGrafter"/>
</dbReference>
<reference evidence="16 17" key="1">
    <citation type="submission" date="2013-04" db="EMBL/GenBank/DDBJ databases">
        <title>Oceanococcus atlanticus 22II-S10r2 Genome Sequencing.</title>
        <authorList>
            <person name="Lai Q."/>
            <person name="Li G."/>
            <person name="Shao Z."/>
        </authorList>
    </citation>
    <scope>NUCLEOTIDE SEQUENCE [LARGE SCALE GENOMIC DNA]</scope>
    <source>
        <strain evidence="16 17">22II-S10r2</strain>
    </source>
</reference>
<keyword evidence="11 12" id="KW-0804">Transcription</keyword>
<protein>
    <recommendedName>
        <fullName evidence="12 13">DNA primase</fullName>
        <ecNumber evidence="12">2.7.7.101</ecNumber>
    </recommendedName>
</protein>
<dbReference type="HAMAP" id="MF_00974">
    <property type="entry name" value="DNA_primase_DnaG"/>
    <property type="match status" value="1"/>
</dbReference>
<dbReference type="NCBIfam" id="TIGR01391">
    <property type="entry name" value="dnaG"/>
    <property type="match status" value="1"/>
</dbReference>
<evidence type="ECO:0000256" key="7">
    <source>
        <dbReference type="ARBA" id="ARBA00022771"/>
    </source>
</evidence>
<keyword evidence="1 12" id="KW-0240">DNA-directed RNA polymerase</keyword>
<evidence type="ECO:0000256" key="6">
    <source>
        <dbReference type="ARBA" id="ARBA00022723"/>
    </source>
</evidence>
<dbReference type="Pfam" id="PF08275">
    <property type="entry name" value="DNAG_N"/>
    <property type="match status" value="1"/>
</dbReference>
<dbReference type="InterPro" id="IPR019475">
    <property type="entry name" value="DNA_primase_DnaB-bd"/>
</dbReference>
<dbReference type="Pfam" id="PF08278">
    <property type="entry name" value="DnaG_DnaB_bind"/>
    <property type="match status" value="1"/>
</dbReference>
<keyword evidence="17" id="KW-1185">Reference proteome</keyword>
<organism evidence="16 17">
    <name type="scientific">Oceanococcus atlanticus</name>
    <dbReference type="NCBI Taxonomy" id="1317117"/>
    <lineage>
        <taxon>Bacteria</taxon>
        <taxon>Pseudomonadati</taxon>
        <taxon>Pseudomonadota</taxon>
        <taxon>Gammaproteobacteria</taxon>
        <taxon>Chromatiales</taxon>
        <taxon>Oceanococcaceae</taxon>
        <taxon>Oceanococcus</taxon>
    </lineage>
</organism>
<comment type="cofactor">
    <cofactor evidence="12 13 14">
        <name>Zn(2+)</name>
        <dbReference type="ChEBI" id="CHEBI:29105"/>
    </cofactor>
    <text evidence="12 13 14">Binds 1 zinc ion per monomer.</text>
</comment>
<evidence type="ECO:0000313" key="17">
    <source>
        <dbReference type="Proteomes" id="UP000192342"/>
    </source>
</evidence>
<comment type="function">
    <text evidence="12 13">RNA polymerase that catalyzes the synthesis of short RNA molecules used as primers for DNA polymerase during DNA replication.</text>
</comment>
<evidence type="ECO:0000256" key="14">
    <source>
        <dbReference type="PIRSR" id="PIRSR002811-1"/>
    </source>
</evidence>
<sequence>MIPQDFIDDLLARTDIVEVIRPRVDLKRAGREWKGCCPFHNEKTPSFHVVPHKQFYHCFGCGAHGHALRFVMDFDRLDFPAAVEVLAGMVGVEVPRRGGDAGAARNKALYAILDRAHARFREQLTADSEAMRYLDKRGVSADMIQRFELGFAPPGWDFLSAKLSPLDDADNAGLVVRKDDGKVYDRFRNRLMFPIRDPRGRVVAFGGRTLDDDPAKYLNSPETPVFHKGAMAYGLYEAKQANASLDQVIVVEGYMDVIALAQFGFTQAVATLGTATSSDHLRLLSRQSPRIVFCFDGDAAGLRAAERALDVCLSVLTDGMNIRFLFLPDGEDPDSLLHRDGAEGFQQRLNDATPLSQRLLERLEARLDLSSAEGRAALLNEAKKVLAPIDAPAFRALMMQSLEQRAGLSGKAVNELVGPAPEREVQRRQIQAPQRMTPVRRAIALLLTYPRCAEAFSDVEGLAASSVAGAALLSELLDRVHEHPHMHCAALINSYAGRAEHEILERLSLVDPEIDEEPAIIEFVATCEKLRRESRKSELELLLDAARHGRLDEDGKARLKALNQKREKPSE</sequence>
<dbReference type="GO" id="GO:0000428">
    <property type="term" value="C:DNA-directed RNA polymerase complex"/>
    <property type="evidence" value="ECO:0007669"/>
    <property type="project" value="UniProtKB-KW"/>
</dbReference>
<dbReference type="FunFam" id="3.40.1360.10:FF:000002">
    <property type="entry name" value="DNA primase"/>
    <property type="match status" value="1"/>
</dbReference>
<dbReference type="PROSITE" id="PS50880">
    <property type="entry name" value="TOPRIM"/>
    <property type="match status" value="1"/>
</dbReference>
<dbReference type="SUPFAM" id="SSF56731">
    <property type="entry name" value="DNA primase core"/>
    <property type="match status" value="1"/>
</dbReference>
<dbReference type="InterPro" id="IPR050219">
    <property type="entry name" value="DnaG_primase"/>
</dbReference>
<dbReference type="SUPFAM" id="SSF57783">
    <property type="entry name" value="Zinc beta-ribbon"/>
    <property type="match status" value="1"/>
</dbReference>
<dbReference type="SMART" id="SM00493">
    <property type="entry name" value="TOPRIM"/>
    <property type="match status" value="1"/>
</dbReference>
<dbReference type="EC" id="2.7.7.101" evidence="12"/>
<dbReference type="Proteomes" id="UP000192342">
    <property type="component" value="Unassembled WGS sequence"/>
</dbReference>
<dbReference type="InterPro" id="IPR013264">
    <property type="entry name" value="DNAG_N"/>
</dbReference>
<dbReference type="InterPro" id="IPR034151">
    <property type="entry name" value="TOPRIM_DnaG_bac"/>
</dbReference>
<dbReference type="PIRSF" id="PIRSF002811">
    <property type="entry name" value="DnaG"/>
    <property type="match status" value="1"/>
</dbReference>
<feature type="zinc finger region" description="CHC2-type" evidence="12 14">
    <location>
        <begin position="37"/>
        <end position="61"/>
    </location>
</feature>
<dbReference type="GO" id="GO:1990077">
    <property type="term" value="C:primosome complex"/>
    <property type="evidence" value="ECO:0007669"/>
    <property type="project" value="UniProtKB-KW"/>
</dbReference>
<keyword evidence="6 12" id="KW-0479">Metal-binding</keyword>
<dbReference type="Pfam" id="PF13155">
    <property type="entry name" value="Toprim_2"/>
    <property type="match status" value="1"/>
</dbReference>
<keyword evidence="3 12" id="KW-0808">Transferase</keyword>
<evidence type="ECO:0000256" key="1">
    <source>
        <dbReference type="ARBA" id="ARBA00022478"/>
    </source>
</evidence>
<dbReference type="Gene3D" id="3.40.1360.10">
    <property type="match status" value="1"/>
</dbReference>
<dbReference type="InterPro" id="IPR016136">
    <property type="entry name" value="DNA_helicase_N/primase_C"/>
</dbReference>
<dbReference type="Pfam" id="PF10410">
    <property type="entry name" value="DnaB_bind"/>
    <property type="match status" value="1"/>
</dbReference>
<evidence type="ECO:0000256" key="10">
    <source>
        <dbReference type="ARBA" id="ARBA00023125"/>
    </source>
</evidence>
<keyword evidence="2 12" id="KW-0639">Primosome</keyword>
<evidence type="ECO:0000256" key="4">
    <source>
        <dbReference type="ARBA" id="ARBA00022695"/>
    </source>
</evidence>
<dbReference type="GO" id="GO:0003677">
    <property type="term" value="F:DNA binding"/>
    <property type="evidence" value="ECO:0007669"/>
    <property type="project" value="UniProtKB-KW"/>
</dbReference>
<dbReference type="STRING" id="1317117.ATO7_14743"/>
<comment type="subunit">
    <text evidence="12">Monomer. Interacts with DnaB.</text>
</comment>
<dbReference type="InterPro" id="IPR036977">
    <property type="entry name" value="DNA_primase_Znf_CHC2"/>
</dbReference>
<evidence type="ECO:0000256" key="9">
    <source>
        <dbReference type="ARBA" id="ARBA00022842"/>
    </source>
</evidence>
<dbReference type="Pfam" id="PF01807">
    <property type="entry name" value="Zn_ribbon_DnaG"/>
    <property type="match status" value="1"/>
</dbReference>
<keyword evidence="9" id="KW-0460">Magnesium</keyword>
<evidence type="ECO:0000313" key="16">
    <source>
        <dbReference type="EMBL" id="ORE85489.1"/>
    </source>
</evidence>
<dbReference type="InterPro" id="IPR006295">
    <property type="entry name" value="DNA_primase_DnaG"/>
</dbReference>
<dbReference type="InterPro" id="IPR030846">
    <property type="entry name" value="DnaG_bac"/>
</dbReference>
<dbReference type="GO" id="GO:0003899">
    <property type="term" value="F:DNA-directed RNA polymerase activity"/>
    <property type="evidence" value="ECO:0007669"/>
    <property type="project" value="UniProtKB-UniRule"/>
</dbReference>
<dbReference type="GO" id="GO:0006269">
    <property type="term" value="P:DNA replication, synthesis of primer"/>
    <property type="evidence" value="ECO:0007669"/>
    <property type="project" value="UniProtKB-UniRule"/>
</dbReference>
<dbReference type="Gene3D" id="3.90.980.10">
    <property type="entry name" value="DNA primase, catalytic core, N-terminal domain"/>
    <property type="match status" value="1"/>
</dbReference>
<dbReference type="Gene3D" id="1.20.50.20">
    <property type="entry name" value="DnaG, RNA polymerase domain, helical bundle"/>
    <property type="match status" value="1"/>
</dbReference>
<dbReference type="OrthoDB" id="9803773at2"/>
<keyword evidence="10 12" id="KW-0238">DNA-binding</keyword>
<dbReference type="PANTHER" id="PTHR30313:SF2">
    <property type="entry name" value="DNA PRIMASE"/>
    <property type="match status" value="1"/>
</dbReference>
<dbReference type="AlphaFoldDB" id="A0A1Y1SAQ9"/>